<dbReference type="InterPro" id="IPR057735">
    <property type="entry name" value="UBE2O-like_tSH3-B"/>
</dbReference>
<keyword evidence="4" id="KW-0206">Cytoskeleton</keyword>
<dbReference type="InterPro" id="IPR052116">
    <property type="entry name" value="Centro_Cilium_Assembly"/>
</dbReference>
<sequence>MQTGFVQRSPAICMHVERFGDARTDIDFVRLMHGGTECGKGTDTVVELERSGVAFRGNMAASNLFSEDVVCRINRQGNVDVGIVVFGGSGSMDSEDSDFDEEFNRLKSGQVLVAWHHNNKEQAASEHKIVLADRSLMMGDVVRLNSEPQGQKGYCLNIEVKCAVQVVGTDCVIPEVSTKKLKPLLDIQENVTVCYESWVGIVKDVQYQILVQFKDGSRCYITDEDAEGFDDITGPVRKELGLEYYNNFYPGQRLSGKMKYFQHATWVVCNNEVKQWRRKPLREVVIIIVEVGIKAVDVHWLMKIKADPSSEKNSPPKETVSGDQINWFVIQNIFSPLYHQVGDKSKYTIQESDSLLIKAQWQEALLDYLRNKTLPCSDGQTVKGQGSRRKKKMAKEAEDDGELGDALPLCDGRLDGKEKAEEPGDAGDSSDEYEDIENEGEFGGGKTIGFLTKLPGERGRAGSRKRRAKNSTPRGIYLSRQKHPSDSKSPRKPAVRPGEEVIVDTLLTYSIIDVMWQDGTISRGIPSRDLFPVLNLNEMEYFPGDFVLPANECMLHHPRYGVIQKVQHEDLIAVVKWFRIKHYADRATCEFEKEEECGVYELREHSDYEQMRPGTVVVHLSNMFGSVTSLMDLSKATEDSKNQEPVTGQVLLVGTDGKLRVRWLNGTESLCHPFELFWINPEDEEMMNGSPSSSSSEVGSIEDVVDDADEGGSSIESWTTASEDSFHLRSKTAIPVDIWQQLGVATDMISSALNAEVVEEALSVSNIPEVFTRVFKIFRLDPEDVEETLAELRMSTESALSTESSSVMRDILEGFSLFMNCLSGNLLEELKNERNIPLSNEAISVAAAREILNSIQRTCSKMVHQTSESKDKEHESDDILLQSPLSSCDIPASANSSVHVNPNVGDDGKPEADMIIGSPANEGHPNSNEEPKEGFQEPMSPTWGLILNAEPYYNEAGYEKYRGTDEASEDSRRYNEMVLTKVVQSMTNIIQNRPLPFQKEVMQHLERIFLRFLHRMESILNSDQGGVSLSFPLLPTSRGFRISLEKGLNQLKAVAADHNLLPISLSPPIVSFALRYPSRMGQLLQQSQTFAVNFLAKNQVALGIHFGKPPPNEGSHSQFDDVSHIMSPEGLPLLTGVVSGDELFLDAFENQSLPFEDWTHEAHLRMAWNYIQEHGPIEAIPFIKNGIKKYNERHQKRIQRGYHETVTMFYIHMVSDAIQQFQGATNFDDFICQHHHLLKRNLLFEYYSQSVIQTQEAKERSKCGETPSCHMPDCCESFSNACIAEKSQALLLYYCLLSQLLNVESLILKKISPLLIHLQTLHYSTFNYLCKLFNLLEDPLDAIRNLFFSSTTLGSKDFKLIHWGIADALLPAPPLPGTGIGFHWGTLDPMWDAACPQATRVSQLWFRQHLKSRDSRKTCSVLGKLLRKPSSSQIKHIIMNDCMLKPEYVIYIAEGLSLNSSVETLELKGNNIRGLACEALGRFLQVNSKIRRLNLEWNSLGSSPGSFAVFCEGVGRNESLKYLDIRNNQIKVDAAEDLASLIRRNSTLQYIDLRWNEIGLIGGRKISAAMKQNRHLQTLCLTGNDIPEEVLAAIAAIAQGNKERTMMRDHQEAQLRSAKFALESLERERKDQVKKLLHALKGREQDLSNVQRSKAVLEKEMTTALRENEERMEELKKILRQKEQKLTVLLPVVGQVSHLKDGLQSLRQEVITIDSEDMRRRFGDDLLSQTQSCIDLRKALSVMEAENQRLKYDLSMSQNETAAILEEKEDQRRGLEEALEAQRKRWQEQLQTKEAKFSSEKEVILADYQKVVEDLQATVDTAKEERKKLADENHTLQADLQRKDGEHKKQIVKLQEEYQARQKKGKELENESNKVKSLQRDLEARKGEIERLQGTILDKVDEISHLKNEEKERQLALKSALMPFLTKDS</sequence>
<dbReference type="InterPro" id="IPR001611">
    <property type="entry name" value="Leu-rich_rpt"/>
</dbReference>
<evidence type="ECO:0000256" key="2">
    <source>
        <dbReference type="ARBA" id="ARBA00022490"/>
    </source>
</evidence>
<evidence type="ECO:0000256" key="1">
    <source>
        <dbReference type="ARBA" id="ARBA00004300"/>
    </source>
</evidence>
<feature type="domain" description="UBE2O-like tandem tSH3-B" evidence="10">
    <location>
        <begin position="190"/>
        <end position="334"/>
    </location>
</feature>
<evidence type="ECO:0000256" key="4">
    <source>
        <dbReference type="ARBA" id="ARBA00023212"/>
    </source>
</evidence>
<evidence type="ECO:0000313" key="11">
    <source>
        <dbReference type="EMBL" id="CAD7245443.1"/>
    </source>
</evidence>
<dbReference type="InterPro" id="IPR012349">
    <property type="entry name" value="Split_barrel_FMN-bd"/>
</dbReference>
<dbReference type="SUPFAM" id="SSF50475">
    <property type="entry name" value="FMN-binding split barrel"/>
    <property type="match status" value="1"/>
</dbReference>
<dbReference type="Pfam" id="PF23046">
    <property type="entry name" value="tSH3-B_UBE2O"/>
    <property type="match status" value="1"/>
</dbReference>
<evidence type="ECO:0000313" key="12">
    <source>
        <dbReference type="Proteomes" id="UP000677054"/>
    </source>
</evidence>
<keyword evidence="3 5" id="KW-0175">Coiled coil</keyword>
<feature type="domain" description="UBE2O-like SH3-B" evidence="8">
    <location>
        <begin position="538"/>
        <end position="607"/>
    </location>
</feature>
<feature type="coiled-coil region" evidence="5">
    <location>
        <begin position="1608"/>
        <end position="1685"/>
    </location>
</feature>
<reference evidence="11" key="1">
    <citation type="submission" date="2020-11" db="EMBL/GenBank/DDBJ databases">
        <authorList>
            <person name="Tran Van P."/>
        </authorList>
    </citation>
    <scope>NUCLEOTIDE SEQUENCE</scope>
</reference>
<proteinExistence type="predicted"/>
<dbReference type="Pfam" id="PF01613">
    <property type="entry name" value="Flavin_Reduct"/>
    <property type="match status" value="1"/>
</dbReference>
<comment type="subcellular location">
    <subcellularLocation>
        <location evidence="1">Cytoplasm</location>
        <location evidence="1">Cytoskeleton</location>
        <location evidence="1">Microtubule organizing center</location>
        <location evidence="1">Centrosome</location>
    </subcellularLocation>
</comment>
<accession>A0A7R8X7W3</accession>
<dbReference type="GO" id="GO:0005813">
    <property type="term" value="C:centrosome"/>
    <property type="evidence" value="ECO:0007669"/>
    <property type="project" value="UniProtKB-SubCell"/>
</dbReference>
<evidence type="ECO:0000256" key="3">
    <source>
        <dbReference type="ARBA" id="ARBA00023054"/>
    </source>
</evidence>
<dbReference type="PANTHER" id="PTHR23170">
    <property type="entry name" value="NY-REN-58 ANTIGEN"/>
    <property type="match status" value="1"/>
</dbReference>
<dbReference type="Gene3D" id="3.80.10.10">
    <property type="entry name" value="Ribonuclease Inhibitor"/>
    <property type="match status" value="2"/>
</dbReference>
<feature type="compositionally biased region" description="Acidic residues" evidence="6">
    <location>
        <begin position="423"/>
        <end position="440"/>
    </location>
</feature>
<evidence type="ECO:0000256" key="5">
    <source>
        <dbReference type="SAM" id="Coils"/>
    </source>
</evidence>
<dbReference type="InterPro" id="IPR016135">
    <property type="entry name" value="UBQ-conjugating_enzyme/RWD"/>
</dbReference>
<dbReference type="InterPro" id="IPR002563">
    <property type="entry name" value="Flavin_Rdtase-like_dom"/>
</dbReference>
<gene>
    <name evidence="11" type="ORF">DSTB1V02_LOCUS5316</name>
</gene>
<evidence type="ECO:0000259" key="9">
    <source>
        <dbReference type="Pfam" id="PF23044"/>
    </source>
</evidence>
<keyword evidence="12" id="KW-1185">Reference proteome</keyword>
<feature type="compositionally biased region" description="Basic and acidic residues" evidence="6">
    <location>
        <begin position="412"/>
        <end position="422"/>
    </location>
</feature>
<dbReference type="Gene3D" id="2.30.110.10">
    <property type="entry name" value="Electron Transport, Fmn-binding Protein, Chain A"/>
    <property type="match status" value="1"/>
</dbReference>
<dbReference type="SUPFAM" id="SSF52047">
    <property type="entry name" value="RNI-like"/>
    <property type="match status" value="1"/>
</dbReference>
<evidence type="ECO:0000259" key="8">
    <source>
        <dbReference type="Pfam" id="PF23043"/>
    </source>
</evidence>
<dbReference type="EMBL" id="LR900371">
    <property type="protein sequence ID" value="CAD7245443.1"/>
    <property type="molecule type" value="Genomic_DNA"/>
</dbReference>
<dbReference type="OrthoDB" id="47801at2759"/>
<name>A0A7R8X7W3_9CRUS</name>
<evidence type="ECO:0000259" key="7">
    <source>
        <dbReference type="Pfam" id="PF01613"/>
    </source>
</evidence>
<dbReference type="SMART" id="SM00368">
    <property type="entry name" value="LRR_RI"/>
    <property type="match status" value="4"/>
</dbReference>
<dbReference type="InterPro" id="IPR032675">
    <property type="entry name" value="LRR_dom_sf"/>
</dbReference>
<feature type="region of interest" description="Disordered" evidence="6">
    <location>
        <begin position="377"/>
        <end position="497"/>
    </location>
</feature>
<feature type="domain" description="UBE2O-like SH3-C" evidence="9">
    <location>
        <begin position="610"/>
        <end position="685"/>
    </location>
</feature>
<keyword evidence="2" id="KW-0963">Cytoplasm</keyword>
<dbReference type="GO" id="GO:0010181">
    <property type="term" value="F:FMN binding"/>
    <property type="evidence" value="ECO:0007669"/>
    <property type="project" value="InterPro"/>
</dbReference>
<dbReference type="Gene3D" id="3.10.110.10">
    <property type="entry name" value="Ubiquitin Conjugating Enzyme"/>
    <property type="match status" value="1"/>
</dbReference>
<feature type="domain" description="Flavin reductase like" evidence="7">
    <location>
        <begin position="1061"/>
        <end position="1138"/>
    </location>
</feature>
<dbReference type="Pfam" id="PF13516">
    <property type="entry name" value="LRR_6"/>
    <property type="match status" value="2"/>
</dbReference>
<organism evidence="11">
    <name type="scientific">Darwinula stevensoni</name>
    <dbReference type="NCBI Taxonomy" id="69355"/>
    <lineage>
        <taxon>Eukaryota</taxon>
        <taxon>Metazoa</taxon>
        <taxon>Ecdysozoa</taxon>
        <taxon>Arthropoda</taxon>
        <taxon>Crustacea</taxon>
        <taxon>Oligostraca</taxon>
        <taxon>Ostracoda</taxon>
        <taxon>Podocopa</taxon>
        <taxon>Podocopida</taxon>
        <taxon>Darwinulocopina</taxon>
        <taxon>Darwinuloidea</taxon>
        <taxon>Darwinulidae</taxon>
        <taxon>Darwinula</taxon>
    </lineage>
</organism>
<dbReference type="PANTHER" id="PTHR23170:SF3">
    <property type="entry name" value="LEUCINE-RICH REPEAT-CONTAINING PROTEIN 45"/>
    <property type="match status" value="1"/>
</dbReference>
<dbReference type="InterPro" id="IPR057733">
    <property type="entry name" value="UBE2O-like_SH3-B"/>
</dbReference>
<dbReference type="Pfam" id="PF23043">
    <property type="entry name" value="SH3-B_UBE2O"/>
    <property type="match status" value="1"/>
</dbReference>
<evidence type="ECO:0000256" key="6">
    <source>
        <dbReference type="SAM" id="MobiDB-lite"/>
    </source>
</evidence>
<dbReference type="Proteomes" id="UP000677054">
    <property type="component" value="Unassembled WGS sequence"/>
</dbReference>
<feature type="region of interest" description="Disordered" evidence="6">
    <location>
        <begin position="892"/>
        <end position="937"/>
    </location>
</feature>
<feature type="coiled-coil region" evidence="5">
    <location>
        <begin position="1765"/>
        <end position="1909"/>
    </location>
</feature>
<dbReference type="InterPro" id="IPR057734">
    <property type="entry name" value="UBE2O-like_SH3-C"/>
</dbReference>
<dbReference type="EMBL" id="CAJPEV010000854">
    <property type="protein sequence ID" value="CAG0889104.1"/>
    <property type="molecule type" value="Genomic_DNA"/>
</dbReference>
<evidence type="ECO:0000259" key="10">
    <source>
        <dbReference type="Pfam" id="PF23046"/>
    </source>
</evidence>
<protein>
    <submittedName>
        <fullName evidence="11">Uncharacterized protein</fullName>
    </submittedName>
</protein>
<dbReference type="Pfam" id="PF23044">
    <property type="entry name" value="SH3-C_UBE2O"/>
    <property type="match status" value="1"/>
</dbReference>